<keyword evidence="4" id="KW-0804">Transcription</keyword>
<dbReference type="EMBL" id="LVVZ01000041">
    <property type="protein sequence ID" value="OKL42451.1"/>
    <property type="molecule type" value="Genomic_DNA"/>
</dbReference>
<dbReference type="Pfam" id="PF03466">
    <property type="entry name" value="LysR_substrate"/>
    <property type="match status" value="1"/>
</dbReference>
<evidence type="ECO:0000313" key="7">
    <source>
        <dbReference type="Proteomes" id="UP000185783"/>
    </source>
</evidence>
<dbReference type="InterPro" id="IPR058163">
    <property type="entry name" value="LysR-type_TF_proteobact-type"/>
</dbReference>
<dbReference type="STRING" id="197461.A3843_17395"/>
<dbReference type="PANTHER" id="PTHR30537:SF5">
    <property type="entry name" value="HTH-TYPE TRANSCRIPTIONAL ACTIVATOR TTDR-RELATED"/>
    <property type="match status" value="1"/>
</dbReference>
<dbReference type="Proteomes" id="UP000185783">
    <property type="component" value="Unassembled WGS sequence"/>
</dbReference>
<dbReference type="GO" id="GO:0003700">
    <property type="term" value="F:DNA-binding transcription factor activity"/>
    <property type="evidence" value="ECO:0007669"/>
    <property type="project" value="InterPro"/>
</dbReference>
<evidence type="ECO:0000256" key="3">
    <source>
        <dbReference type="ARBA" id="ARBA00023125"/>
    </source>
</evidence>
<feature type="domain" description="HTH lysR-type" evidence="5">
    <location>
        <begin position="1"/>
        <end position="58"/>
    </location>
</feature>
<evidence type="ECO:0000313" key="6">
    <source>
        <dbReference type="EMBL" id="OKL42451.1"/>
    </source>
</evidence>
<name>A0A1U7JCT6_9HYPH</name>
<reference evidence="6 7" key="1">
    <citation type="submission" date="2016-03" db="EMBL/GenBank/DDBJ databases">
        <title>Genome sequence of Nesiotobacter sp. nov., a moderately halophilic alphaproteobacterium isolated from the Yellow Sea, China.</title>
        <authorList>
            <person name="Zhang G."/>
            <person name="Zhang R."/>
        </authorList>
    </citation>
    <scope>NUCLEOTIDE SEQUENCE [LARGE SCALE GENOMIC DNA]</scope>
    <source>
        <strain evidence="6 7">WB1-6</strain>
    </source>
</reference>
<organism evidence="6 7">
    <name type="scientific">Pseudovibrio exalbescens</name>
    <dbReference type="NCBI Taxonomy" id="197461"/>
    <lineage>
        <taxon>Bacteria</taxon>
        <taxon>Pseudomonadati</taxon>
        <taxon>Pseudomonadota</taxon>
        <taxon>Alphaproteobacteria</taxon>
        <taxon>Hyphomicrobiales</taxon>
        <taxon>Stappiaceae</taxon>
        <taxon>Pseudovibrio</taxon>
    </lineage>
</organism>
<dbReference type="PANTHER" id="PTHR30537">
    <property type="entry name" value="HTH-TYPE TRANSCRIPTIONAL REGULATOR"/>
    <property type="match status" value="1"/>
</dbReference>
<comment type="caution">
    <text evidence="6">The sequence shown here is derived from an EMBL/GenBank/DDBJ whole genome shotgun (WGS) entry which is preliminary data.</text>
</comment>
<keyword evidence="2" id="KW-0805">Transcription regulation</keyword>
<gene>
    <name evidence="6" type="ORF">A3843_17395</name>
</gene>
<evidence type="ECO:0000259" key="5">
    <source>
        <dbReference type="PROSITE" id="PS50931"/>
    </source>
</evidence>
<evidence type="ECO:0000256" key="4">
    <source>
        <dbReference type="ARBA" id="ARBA00023163"/>
    </source>
</evidence>
<keyword evidence="7" id="KW-1185">Reference proteome</keyword>
<dbReference type="InterPro" id="IPR036390">
    <property type="entry name" value="WH_DNA-bd_sf"/>
</dbReference>
<dbReference type="Pfam" id="PF00126">
    <property type="entry name" value="HTH_1"/>
    <property type="match status" value="1"/>
</dbReference>
<dbReference type="AlphaFoldDB" id="A0A1U7JCT6"/>
<dbReference type="SUPFAM" id="SSF53850">
    <property type="entry name" value="Periplasmic binding protein-like II"/>
    <property type="match status" value="1"/>
</dbReference>
<evidence type="ECO:0000256" key="2">
    <source>
        <dbReference type="ARBA" id="ARBA00023015"/>
    </source>
</evidence>
<dbReference type="PROSITE" id="PS50931">
    <property type="entry name" value="HTH_LYSR"/>
    <property type="match status" value="1"/>
</dbReference>
<accession>A0A1U7JCT6</accession>
<dbReference type="InterPro" id="IPR005119">
    <property type="entry name" value="LysR_subst-bd"/>
</dbReference>
<evidence type="ECO:0000256" key="1">
    <source>
        <dbReference type="ARBA" id="ARBA00009437"/>
    </source>
</evidence>
<dbReference type="GO" id="GO:0003677">
    <property type="term" value="F:DNA binding"/>
    <property type="evidence" value="ECO:0007669"/>
    <property type="project" value="UniProtKB-KW"/>
</dbReference>
<dbReference type="Gene3D" id="1.10.10.10">
    <property type="entry name" value="Winged helix-like DNA-binding domain superfamily/Winged helix DNA-binding domain"/>
    <property type="match status" value="1"/>
</dbReference>
<protein>
    <recommendedName>
        <fullName evidence="5">HTH lysR-type domain-containing protein</fullName>
    </recommendedName>
</protein>
<dbReference type="SUPFAM" id="SSF46785">
    <property type="entry name" value="Winged helix' DNA-binding domain"/>
    <property type="match status" value="1"/>
</dbReference>
<dbReference type="InterPro" id="IPR036388">
    <property type="entry name" value="WH-like_DNA-bd_sf"/>
</dbReference>
<keyword evidence="3" id="KW-0238">DNA-binding</keyword>
<proteinExistence type="inferred from homology"/>
<comment type="similarity">
    <text evidence="1">Belongs to the LysR transcriptional regulatory family.</text>
</comment>
<dbReference type="CDD" id="cd08422">
    <property type="entry name" value="PBP2_CrgA_like"/>
    <property type="match status" value="1"/>
</dbReference>
<dbReference type="InterPro" id="IPR000847">
    <property type="entry name" value="LysR_HTH_N"/>
</dbReference>
<dbReference type="RefSeq" id="WP_028482478.1">
    <property type="nucleotide sequence ID" value="NZ_LVVZ01000041.1"/>
</dbReference>
<dbReference type="FunFam" id="1.10.10.10:FF:000001">
    <property type="entry name" value="LysR family transcriptional regulator"/>
    <property type="match status" value="1"/>
</dbReference>
<sequence length="298" mass="33415">MKSTRLQCFLKVADLGSFSAAAEALNLQPSSVTRHVTALEEEMGARFFHRSRKRVALTEAGGLFAPFARRILEEEREARSAISGLQTMPSGLLTISCTRAFGEYWLAAKLPDFLESYPHITVSIRFDDRIVDLGEEGVDLAIRIGALEDSDLIALRILDNDFRLVAAPEYLDRHSWPLTLEMLPQHHWVGLATRRWSNLRVLGHDAILPAKSQRVEVNTPSAVHQLVRNGAGLTVLPTWMVADDIASGRLVVLFEDHKFSPYLSDDSAVYAVYQERRFMPPKLRAFLDFLRTEAASAV</sequence>
<dbReference type="Gene3D" id="3.40.190.290">
    <property type="match status" value="1"/>
</dbReference>